<protein>
    <submittedName>
        <fullName evidence="1">Uncharacterized protein</fullName>
    </submittedName>
</protein>
<name>A0ABX1SIG5_9PSEU</name>
<sequence length="65" mass="7252">MPDRLRHPGDVVALDFDGTRAGVEHRVSAYATGVLHRLGESGVPTIVWPWRSEATADVREFRPQL</sequence>
<gene>
    <name evidence="1" type="ORF">HF526_29380</name>
</gene>
<evidence type="ECO:0000313" key="1">
    <source>
        <dbReference type="EMBL" id="NMI01377.1"/>
    </source>
</evidence>
<proteinExistence type="predicted"/>
<reference evidence="1 2" key="1">
    <citation type="submission" date="2020-04" db="EMBL/GenBank/DDBJ databases">
        <authorList>
            <person name="Klaysubun C."/>
            <person name="Duangmal K."/>
            <person name="Lipun K."/>
        </authorList>
    </citation>
    <scope>NUCLEOTIDE SEQUENCE [LARGE SCALE GENOMIC DNA]</scope>
    <source>
        <strain evidence="1 2">K10HN5</strain>
    </source>
</reference>
<organism evidence="1 2">
    <name type="scientific">Pseudonocardia acidicola</name>
    <dbReference type="NCBI Taxonomy" id="2724939"/>
    <lineage>
        <taxon>Bacteria</taxon>
        <taxon>Bacillati</taxon>
        <taxon>Actinomycetota</taxon>
        <taxon>Actinomycetes</taxon>
        <taxon>Pseudonocardiales</taxon>
        <taxon>Pseudonocardiaceae</taxon>
        <taxon>Pseudonocardia</taxon>
    </lineage>
</organism>
<dbReference type="Proteomes" id="UP000820669">
    <property type="component" value="Unassembled WGS sequence"/>
</dbReference>
<comment type="caution">
    <text evidence="1">The sequence shown here is derived from an EMBL/GenBank/DDBJ whole genome shotgun (WGS) entry which is preliminary data.</text>
</comment>
<accession>A0ABX1SIG5</accession>
<dbReference type="EMBL" id="JAAXLA010000082">
    <property type="protein sequence ID" value="NMI01377.1"/>
    <property type="molecule type" value="Genomic_DNA"/>
</dbReference>
<evidence type="ECO:0000313" key="2">
    <source>
        <dbReference type="Proteomes" id="UP000820669"/>
    </source>
</evidence>
<dbReference type="RefSeq" id="WP_169384837.1">
    <property type="nucleotide sequence ID" value="NZ_JAAXLA010000082.1"/>
</dbReference>
<keyword evidence="2" id="KW-1185">Reference proteome</keyword>